<accession>A0AAU7U8E9</accession>
<dbReference type="InterPro" id="IPR009282">
    <property type="entry name" value="DUF937"/>
</dbReference>
<dbReference type="KEGG" id="dsc:ABOD76_13625"/>
<protein>
    <submittedName>
        <fullName evidence="2">DUF937 domain-containing protein</fullName>
    </submittedName>
</protein>
<dbReference type="RefSeq" id="WP_350242514.1">
    <property type="nucleotide sequence ID" value="NZ_CP158299.1"/>
</dbReference>
<feature type="region of interest" description="Disordered" evidence="1">
    <location>
        <begin position="184"/>
        <end position="204"/>
    </location>
</feature>
<dbReference type="AlphaFoldDB" id="A0AAU7U8E9"/>
<feature type="compositionally biased region" description="Polar residues" evidence="1">
    <location>
        <begin position="193"/>
        <end position="204"/>
    </location>
</feature>
<reference evidence="2" key="1">
    <citation type="submission" date="2024-06" db="EMBL/GenBank/DDBJ databases">
        <title>Draft Genome Sequence of Deinococcus sonorensis Type Strain KR-87, a Biofilm Producing Representative of the Genus Deinococcus.</title>
        <authorList>
            <person name="Boren L.S."/>
            <person name="Grosso R.A."/>
            <person name="Hugenberg-Cox A.N."/>
            <person name="Hill J.T.E."/>
            <person name="Albert C.M."/>
            <person name="Tuohy J.M."/>
        </authorList>
    </citation>
    <scope>NUCLEOTIDE SEQUENCE</scope>
    <source>
        <strain evidence="2">KR-87</strain>
    </source>
</reference>
<evidence type="ECO:0000313" key="2">
    <source>
        <dbReference type="EMBL" id="XBV84477.1"/>
    </source>
</evidence>
<gene>
    <name evidence="2" type="ORF">ABOD76_13625</name>
</gene>
<sequence>MTLFDTLGSLIPQQAHTVSQQVGASPAQTEQAMQAAVPLLLSGLTRNVQHPQGEQALGQALEQHDGSVLDAYGNGQLPDPQQGQQIVNHVFGQQAGAAANAVGQHAGIDPQAAMQILSTVAPLVLGALARSRQGGSMGGGGLGGMLGSVLGGAMGGGLGGGGLSNGGLGGMLGGVLGGGQPQMPMGGQGQGQNDVLSTLSRTLDGNGNGSALDDLVGMLGGRRG</sequence>
<proteinExistence type="predicted"/>
<organism evidence="2">
    <name type="scientific">Deinococcus sonorensis KR-87</name>
    <dbReference type="NCBI Taxonomy" id="694439"/>
    <lineage>
        <taxon>Bacteria</taxon>
        <taxon>Thermotogati</taxon>
        <taxon>Deinococcota</taxon>
        <taxon>Deinococci</taxon>
        <taxon>Deinococcales</taxon>
        <taxon>Deinococcaceae</taxon>
        <taxon>Deinococcus</taxon>
    </lineage>
</organism>
<dbReference type="Pfam" id="PF06078">
    <property type="entry name" value="DUF937"/>
    <property type="match status" value="1"/>
</dbReference>
<dbReference type="EMBL" id="CP158299">
    <property type="protein sequence ID" value="XBV84477.1"/>
    <property type="molecule type" value="Genomic_DNA"/>
</dbReference>
<name>A0AAU7U8E9_9DEIO</name>
<evidence type="ECO:0000256" key="1">
    <source>
        <dbReference type="SAM" id="MobiDB-lite"/>
    </source>
</evidence>